<sequence length="241" mass="27005">MFLSSFGQLPTRSKSSRPPQPNPNHVQGPPTTTLHSIPLFSHSLRNREYHSLFRSQPSGFPCFNRFYKHPAHPFSRPSAICTTPNTFYLFSNPSKPLHNTCPTHPTVAFYVPQLHPIPHTNLPLATPDTISIPSHLIPTNPRSTNQPTRQSRPTVPYRRPPLSPTDHSYLIICFGYPAMPPLEYHHTSLHTYPCRKHTPCPGSHLRTGLHHPARQPESRTATATATATALGTHISRTYCVA</sequence>
<dbReference type="EMBL" id="MU004359">
    <property type="protein sequence ID" value="KAF2654723.1"/>
    <property type="molecule type" value="Genomic_DNA"/>
</dbReference>
<protein>
    <submittedName>
        <fullName evidence="2">Uncharacterized protein</fullName>
    </submittedName>
</protein>
<feature type="compositionally biased region" description="Polar residues" evidence="1">
    <location>
        <begin position="140"/>
        <end position="153"/>
    </location>
</feature>
<gene>
    <name evidence="2" type="ORF">K491DRAFT_459478</name>
</gene>
<feature type="region of interest" description="Disordered" evidence="1">
    <location>
        <begin position="132"/>
        <end position="162"/>
    </location>
</feature>
<reference evidence="2" key="1">
    <citation type="journal article" date="2020" name="Stud. Mycol.">
        <title>101 Dothideomycetes genomes: a test case for predicting lifestyles and emergence of pathogens.</title>
        <authorList>
            <person name="Haridas S."/>
            <person name="Albert R."/>
            <person name="Binder M."/>
            <person name="Bloem J."/>
            <person name="Labutti K."/>
            <person name="Salamov A."/>
            <person name="Andreopoulos B."/>
            <person name="Baker S."/>
            <person name="Barry K."/>
            <person name="Bills G."/>
            <person name="Bluhm B."/>
            <person name="Cannon C."/>
            <person name="Castanera R."/>
            <person name="Culley D."/>
            <person name="Daum C."/>
            <person name="Ezra D."/>
            <person name="Gonzalez J."/>
            <person name="Henrissat B."/>
            <person name="Kuo A."/>
            <person name="Liang C."/>
            <person name="Lipzen A."/>
            <person name="Lutzoni F."/>
            <person name="Magnuson J."/>
            <person name="Mondo S."/>
            <person name="Nolan M."/>
            <person name="Ohm R."/>
            <person name="Pangilinan J."/>
            <person name="Park H.-J."/>
            <person name="Ramirez L."/>
            <person name="Alfaro M."/>
            <person name="Sun H."/>
            <person name="Tritt A."/>
            <person name="Yoshinaga Y."/>
            <person name="Zwiers L.-H."/>
            <person name="Turgeon B."/>
            <person name="Goodwin S."/>
            <person name="Spatafora J."/>
            <person name="Crous P."/>
            <person name="Grigoriev I."/>
        </authorList>
    </citation>
    <scope>NUCLEOTIDE SEQUENCE</scope>
    <source>
        <strain evidence="2">CBS 122681</strain>
    </source>
</reference>
<evidence type="ECO:0000256" key="1">
    <source>
        <dbReference type="SAM" id="MobiDB-lite"/>
    </source>
</evidence>
<dbReference type="Proteomes" id="UP000799324">
    <property type="component" value="Unassembled WGS sequence"/>
</dbReference>
<proteinExistence type="predicted"/>
<evidence type="ECO:0000313" key="2">
    <source>
        <dbReference type="EMBL" id="KAF2654723.1"/>
    </source>
</evidence>
<keyword evidence="3" id="KW-1185">Reference proteome</keyword>
<organism evidence="2 3">
    <name type="scientific">Lophiostoma macrostomum CBS 122681</name>
    <dbReference type="NCBI Taxonomy" id="1314788"/>
    <lineage>
        <taxon>Eukaryota</taxon>
        <taxon>Fungi</taxon>
        <taxon>Dikarya</taxon>
        <taxon>Ascomycota</taxon>
        <taxon>Pezizomycotina</taxon>
        <taxon>Dothideomycetes</taxon>
        <taxon>Pleosporomycetidae</taxon>
        <taxon>Pleosporales</taxon>
        <taxon>Lophiostomataceae</taxon>
        <taxon>Lophiostoma</taxon>
    </lineage>
</organism>
<dbReference type="AlphaFoldDB" id="A0A6A6T713"/>
<name>A0A6A6T713_9PLEO</name>
<evidence type="ECO:0000313" key="3">
    <source>
        <dbReference type="Proteomes" id="UP000799324"/>
    </source>
</evidence>
<accession>A0A6A6T713</accession>
<feature type="region of interest" description="Disordered" evidence="1">
    <location>
        <begin position="1"/>
        <end position="33"/>
    </location>
</feature>